<accession>A0A8S9HQ48</accession>
<reference evidence="1" key="1">
    <citation type="submission" date="2019-12" db="EMBL/GenBank/DDBJ databases">
        <title>Genome sequencing and annotation of Brassica cretica.</title>
        <authorList>
            <person name="Studholme D.J."/>
            <person name="Sarris P.F."/>
        </authorList>
    </citation>
    <scope>NUCLEOTIDE SEQUENCE</scope>
    <source>
        <strain evidence="1">PFS-102/07</strain>
        <tissue evidence="1">Leaf</tissue>
    </source>
</reference>
<protein>
    <submittedName>
        <fullName evidence="1">Uncharacterized protein</fullName>
    </submittedName>
</protein>
<dbReference type="EMBL" id="QGKY02001250">
    <property type="protein sequence ID" value="KAF2561251.1"/>
    <property type="molecule type" value="Genomic_DNA"/>
</dbReference>
<proteinExistence type="predicted"/>
<gene>
    <name evidence="1" type="ORF">F2Q70_00017253</name>
</gene>
<evidence type="ECO:0000313" key="1">
    <source>
        <dbReference type="EMBL" id="KAF2561251.1"/>
    </source>
</evidence>
<comment type="caution">
    <text evidence="1">The sequence shown here is derived from an EMBL/GenBank/DDBJ whole genome shotgun (WGS) entry which is preliminary data.</text>
</comment>
<organism evidence="1">
    <name type="scientific">Brassica cretica</name>
    <name type="common">Mustard</name>
    <dbReference type="NCBI Taxonomy" id="69181"/>
    <lineage>
        <taxon>Eukaryota</taxon>
        <taxon>Viridiplantae</taxon>
        <taxon>Streptophyta</taxon>
        <taxon>Embryophyta</taxon>
        <taxon>Tracheophyta</taxon>
        <taxon>Spermatophyta</taxon>
        <taxon>Magnoliopsida</taxon>
        <taxon>eudicotyledons</taxon>
        <taxon>Gunneridae</taxon>
        <taxon>Pentapetalae</taxon>
        <taxon>rosids</taxon>
        <taxon>malvids</taxon>
        <taxon>Brassicales</taxon>
        <taxon>Brassicaceae</taxon>
        <taxon>Brassiceae</taxon>
        <taxon>Brassica</taxon>
    </lineage>
</organism>
<sequence>MGYMEIGDDPRFTVVCYCDHQAEVESEAEASIDEKFGATIDEKLEAPIDSDHANEIDDFPEGSINSLENDYYQPSFVVHTAIPSKRKINTMEKDEYDENYREEEII</sequence>
<dbReference type="AlphaFoldDB" id="A0A8S9HQ48"/>
<name>A0A8S9HQ48_BRACR</name>